<evidence type="ECO:0000256" key="3">
    <source>
        <dbReference type="ARBA" id="ARBA00023125"/>
    </source>
</evidence>
<organism evidence="5">
    <name type="scientific">marine sediment metagenome</name>
    <dbReference type="NCBI Taxonomy" id="412755"/>
    <lineage>
        <taxon>unclassified sequences</taxon>
        <taxon>metagenomes</taxon>
        <taxon>ecological metagenomes</taxon>
    </lineage>
</organism>
<proteinExistence type="inferred from homology"/>
<dbReference type="InterPro" id="IPR036390">
    <property type="entry name" value="WH_DNA-bd_sf"/>
</dbReference>
<accession>X0ZQJ1</accession>
<name>X0ZQJ1_9ZZZZ</name>
<evidence type="ECO:0008006" key="6">
    <source>
        <dbReference type="Google" id="ProtNLM"/>
    </source>
</evidence>
<keyword evidence="4" id="KW-0804">Transcription</keyword>
<evidence type="ECO:0000313" key="5">
    <source>
        <dbReference type="EMBL" id="GAG50481.1"/>
    </source>
</evidence>
<comment type="caution">
    <text evidence="5">The sequence shown here is derived from an EMBL/GenBank/DDBJ whole genome shotgun (WGS) entry which is preliminary data.</text>
</comment>
<dbReference type="InterPro" id="IPR005650">
    <property type="entry name" value="BlaI_family"/>
</dbReference>
<evidence type="ECO:0000256" key="1">
    <source>
        <dbReference type="ARBA" id="ARBA00011046"/>
    </source>
</evidence>
<dbReference type="GO" id="GO:0003677">
    <property type="term" value="F:DNA binding"/>
    <property type="evidence" value="ECO:0007669"/>
    <property type="project" value="UniProtKB-KW"/>
</dbReference>
<dbReference type="InterPro" id="IPR036388">
    <property type="entry name" value="WH-like_DNA-bd_sf"/>
</dbReference>
<sequence>MLSLGMSGAHGRSFMLQMWYGDKDMATGRPKRPTDAELIILRVLWEHGPSTVREVNGILNETRPTGYTTTLKQMQVMTSKGLLVRNESRRPQVY</sequence>
<dbReference type="Pfam" id="PF03965">
    <property type="entry name" value="Penicillinase_R"/>
    <property type="match status" value="1"/>
</dbReference>
<comment type="similarity">
    <text evidence="1">Belongs to the BlaI transcriptional regulatory family.</text>
</comment>
<evidence type="ECO:0000256" key="2">
    <source>
        <dbReference type="ARBA" id="ARBA00023015"/>
    </source>
</evidence>
<dbReference type="EMBL" id="BARS01053305">
    <property type="protein sequence ID" value="GAG50481.1"/>
    <property type="molecule type" value="Genomic_DNA"/>
</dbReference>
<feature type="non-terminal residue" evidence="5">
    <location>
        <position position="94"/>
    </location>
</feature>
<evidence type="ECO:0000256" key="4">
    <source>
        <dbReference type="ARBA" id="ARBA00023163"/>
    </source>
</evidence>
<dbReference type="GO" id="GO:0045892">
    <property type="term" value="P:negative regulation of DNA-templated transcription"/>
    <property type="evidence" value="ECO:0007669"/>
    <property type="project" value="InterPro"/>
</dbReference>
<gene>
    <name evidence="5" type="ORF">S01H1_79120</name>
</gene>
<reference evidence="5" key="1">
    <citation type="journal article" date="2014" name="Front. Microbiol.">
        <title>High frequency of phylogenetically diverse reductive dehalogenase-homologous genes in deep subseafloor sedimentary metagenomes.</title>
        <authorList>
            <person name="Kawai M."/>
            <person name="Futagami T."/>
            <person name="Toyoda A."/>
            <person name="Takaki Y."/>
            <person name="Nishi S."/>
            <person name="Hori S."/>
            <person name="Arai W."/>
            <person name="Tsubouchi T."/>
            <person name="Morono Y."/>
            <person name="Uchiyama I."/>
            <person name="Ito T."/>
            <person name="Fujiyama A."/>
            <person name="Inagaki F."/>
            <person name="Takami H."/>
        </authorList>
    </citation>
    <scope>NUCLEOTIDE SEQUENCE</scope>
    <source>
        <strain evidence="5">Expedition CK06-06</strain>
    </source>
</reference>
<dbReference type="Gene3D" id="1.10.10.10">
    <property type="entry name" value="Winged helix-like DNA-binding domain superfamily/Winged helix DNA-binding domain"/>
    <property type="match status" value="1"/>
</dbReference>
<keyword evidence="3" id="KW-0238">DNA-binding</keyword>
<dbReference type="SUPFAM" id="SSF46785">
    <property type="entry name" value="Winged helix' DNA-binding domain"/>
    <property type="match status" value="1"/>
</dbReference>
<dbReference type="AlphaFoldDB" id="X0ZQJ1"/>
<protein>
    <recommendedName>
        <fullName evidence="6">Penicillinase repressor</fullName>
    </recommendedName>
</protein>
<keyword evidence="2" id="KW-0805">Transcription regulation</keyword>